<dbReference type="InterPro" id="IPR038261">
    <property type="entry name" value="GPP34-like_sf"/>
</dbReference>
<dbReference type="RefSeq" id="WP_131309339.1">
    <property type="nucleotide sequence ID" value="NZ_SJJR01000034.1"/>
</dbReference>
<keyword evidence="2" id="KW-0333">Golgi apparatus</keyword>
<dbReference type="Pfam" id="PF05719">
    <property type="entry name" value="GPP34"/>
    <property type="match status" value="1"/>
</dbReference>
<keyword evidence="7" id="KW-1185">Reference proteome</keyword>
<dbReference type="GO" id="GO:0005737">
    <property type="term" value="C:cytoplasm"/>
    <property type="evidence" value="ECO:0007669"/>
    <property type="project" value="UniProtKB-ARBA"/>
</dbReference>
<organism evidence="6 7">
    <name type="scientific">Micromonospora zingiberis</name>
    <dbReference type="NCBI Taxonomy" id="2053011"/>
    <lineage>
        <taxon>Bacteria</taxon>
        <taxon>Bacillati</taxon>
        <taxon>Actinomycetota</taxon>
        <taxon>Actinomycetes</taxon>
        <taxon>Micromonosporales</taxon>
        <taxon>Micromonosporaceae</taxon>
        <taxon>Micromonospora</taxon>
    </lineage>
</organism>
<dbReference type="Gene3D" id="1.10.3630.10">
    <property type="entry name" value="yeast vps74-n-term truncation variant domain like"/>
    <property type="match status" value="1"/>
</dbReference>
<evidence type="ECO:0000256" key="5">
    <source>
        <dbReference type="SAM" id="MobiDB-lite"/>
    </source>
</evidence>
<sequence>MNTPPSGASNDHAPHLYEHPAPVEPARPVRAVGSAAAHTTTRLADEFFYLAHDDQTGRPRLFESATALGLAAALLAELYREGRVTFEGRHVRVINTVPPKDWLQHLVLDRLVAEPRHTATRTWLSFLATTACEQVITRMWQLGLLRPEQVGRLWRQRTVYVPTDVNTAAWSWARLSFQLRNYQPLNAFDQVLAGLALHTQLDPILLDGTPLAVRAFLRHQGDQAPPPLRELLADLGAVVGGAVLSHRTS</sequence>
<comment type="caution">
    <text evidence="6">The sequence shown here is derived from an EMBL/GenBank/DDBJ whole genome shotgun (WGS) entry which is preliminary data.</text>
</comment>
<evidence type="ECO:0000313" key="6">
    <source>
        <dbReference type="EMBL" id="TCB89398.1"/>
    </source>
</evidence>
<accession>A0A4R0G1V8</accession>
<protein>
    <submittedName>
        <fullName evidence="6">GPP34 family phosphoprotein</fullName>
    </submittedName>
</protein>
<keyword evidence="4" id="KW-0472">Membrane</keyword>
<proteinExistence type="predicted"/>
<dbReference type="GO" id="GO:0012505">
    <property type="term" value="C:endomembrane system"/>
    <property type="evidence" value="ECO:0007669"/>
    <property type="project" value="UniProtKB-ARBA"/>
</dbReference>
<dbReference type="Proteomes" id="UP000292274">
    <property type="component" value="Unassembled WGS sequence"/>
</dbReference>
<evidence type="ECO:0000313" key="7">
    <source>
        <dbReference type="Proteomes" id="UP000292274"/>
    </source>
</evidence>
<dbReference type="InterPro" id="IPR008628">
    <property type="entry name" value="GPP34-like"/>
</dbReference>
<dbReference type="EMBL" id="SJJR01000034">
    <property type="protein sequence ID" value="TCB89398.1"/>
    <property type="molecule type" value="Genomic_DNA"/>
</dbReference>
<dbReference type="OrthoDB" id="3531322at2"/>
<evidence type="ECO:0000256" key="2">
    <source>
        <dbReference type="ARBA" id="ARBA00023034"/>
    </source>
</evidence>
<reference evidence="6 7" key="1">
    <citation type="submission" date="2019-02" db="EMBL/GenBank/DDBJ databases">
        <title>Jishengella sp. nov., isolated from a root of Zingiber montanum.</title>
        <authorList>
            <person name="Kuncharoen N."/>
            <person name="Kudo T."/>
            <person name="Masahiro Y."/>
            <person name="Ohkuma M."/>
            <person name="Tanasupawat S."/>
        </authorList>
    </citation>
    <scope>NUCLEOTIDE SEQUENCE [LARGE SCALE GENOMIC DNA]</scope>
    <source>
        <strain evidence="6 7">PLAI 1-1</strain>
    </source>
</reference>
<dbReference type="AlphaFoldDB" id="A0A4R0G1V8"/>
<evidence type="ECO:0000256" key="1">
    <source>
        <dbReference type="ARBA" id="ARBA00004255"/>
    </source>
</evidence>
<feature type="region of interest" description="Disordered" evidence="5">
    <location>
        <begin position="1"/>
        <end position="21"/>
    </location>
</feature>
<evidence type="ECO:0000256" key="3">
    <source>
        <dbReference type="ARBA" id="ARBA00023121"/>
    </source>
</evidence>
<name>A0A4R0G1V8_9ACTN</name>
<keyword evidence="3" id="KW-0446">Lipid-binding</keyword>
<evidence type="ECO:0000256" key="4">
    <source>
        <dbReference type="ARBA" id="ARBA00023136"/>
    </source>
</evidence>
<dbReference type="GO" id="GO:0070273">
    <property type="term" value="F:phosphatidylinositol-4-phosphate binding"/>
    <property type="evidence" value="ECO:0007669"/>
    <property type="project" value="InterPro"/>
</dbReference>
<comment type="subcellular location">
    <subcellularLocation>
        <location evidence="1">Golgi apparatus membrane</location>
        <topology evidence="1">Peripheral membrane protein</topology>
        <orientation evidence="1">Cytoplasmic side</orientation>
    </subcellularLocation>
</comment>
<gene>
    <name evidence="6" type="ORF">E0H26_28035</name>
</gene>